<sequence length="204" mass="22895">MSLIGASLAKSIKWNFYNYELHYGTTWYMYAYQTLWTSYDAWTGNSDKTHMQVLNQLKTSIEQKLFYRFLEAAAKTSYYFDLVLGALSFGVLLTGSLVSCSRKKSFVLNCFRIASSVLSISAGSLLVYTLKHFQNNYQSILTDIFDSVNSGYPKKDNLSTGFYIAAFATTFFFISAVANIANVIILLKAGTTPVQPIKEGSKEI</sequence>
<feature type="transmembrane region" description="Helical" evidence="1">
    <location>
        <begin position="162"/>
        <end position="187"/>
    </location>
</feature>
<organism evidence="2 3">
    <name type="scientific">Mytilus edulis</name>
    <name type="common">Blue mussel</name>
    <dbReference type="NCBI Taxonomy" id="6550"/>
    <lineage>
        <taxon>Eukaryota</taxon>
        <taxon>Metazoa</taxon>
        <taxon>Spiralia</taxon>
        <taxon>Lophotrochozoa</taxon>
        <taxon>Mollusca</taxon>
        <taxon>Bivalvia</taxon>
        <taxon>Autobranchia</taxon>
        <taxon>Pteriomorphia</taxon>
        <taxon>Mytilida</taxon>
        <taxon>Mytiloidea</taxon>
        <taxon>Mytilidae</taxon>
        <taxon>Mytilinae</taxon>
        <taxon>Mytilus</taxon>
    </lineage>
</organism>
<keyword evidence="1" id="KW-0472">Membrane</keyword>
<dbReference type="OrthoDB" id="6134630at2759"/>
<reference evidence="2" key="1">
    <citation type="submission" date="2021-03" db="EMBL/GenBank/DDBJ databases">
        <authorList>
            <person name="Bekaert M."/>
        </authorList>
    </citation>
    <scope>NUCLEOTIDE SEQUENCE</scope>
</reference>
<gene>
    <name evidence="2" type="ORF">MEDL_58403</name>
</gene>
<feature type="transmembrane region" description="Helical" evidence="1">
    <location>
        <begin position="78"/>
        <end position="98"/>
    </location>
</feature>
<keyword evidence="3" id="KW-1185">Reference proteome</keyword>
<name>A0A8S3UYV4_MYTED</name>
<evidence type="ECO:0000256" key="1">
    <source>
        <dbReference type="SAM" id="Phobius"/>
    </source>
</evidence>
<evidence type="ECO:0000313" key="2">
    <source>
        <dbReference type="EMBL" id="CAG2246419.1"/>
    </source>
</evidence>
<protein>
    <submittedName>
        <fullName evidence="2">Uncharacterized protein</fullName>
    </submittedName>
</protein>
<feature type="transmembrane region" description="Helical" evidence="1">
    <location>
        <begin position="110"/>
        <end position="130"/>
    </location>
</feature>
<dbReference type="AlphaFoldDB" id="A0A8S3UYV4"/>
<dbReference type="Proteomes" id="UP000683360">
    <property type="component" value="Unassembled WGS sequence"/>
</dbReference>
<dbReference type="EMBL" id="CAJPWZ010002866">
    <property type="protein sequence ID" value="CAG2246419.1"/>
    <property type="molecule type" value="Genomic_DNA"/>
</dbReference>
<keyword evidence="1" id="KW-1133">Transmembrane helix</keyword>
<keyword evidence="1" id="KW-0812">Transmembrane</keyword>
<comment type="caution">
    <text evidence="2">The sequence shown here is derived from an EMBL/GenBank/DDBJ whole genome shotgun (WGS) entry which is preliminary data.</text>
</comment>
<proteinExistence type="predicted"/>
<accession>A0A8S3UYV4</accession>
<evidence type="ECO:0000313" key="3">
    <source>
        <dbReference type="Proteomes" id="UP000683360"/>
    </source>
</evidence>